<dbReference type="AlphaFoldDB" id="A0A3Q4HFA4"/>
<evidence type="ECO:0000313" key="10">
    <source>
        <dbReference type="Ensembl" id="ENSNBRP00000020631.1"/>
    </source>
</evidence>
<dbReference type="GO" id="GO:0022857">
    <property type="term" value="F:transmembrane transporter activity"/>
    <property type="evidence" value="ECO:0007669"/>
    <property type="project" value="InterPro"/>
</dbReference>
<feature type="transmembrane region" description="Helical" evidence="9">
    <location>
        <begin position="242"/>
        <end position="261"/>
    </location>
</feature>
<comment type="function">
    <text evidence="7">Putative solute transporter.</text>
</comment>
<evidence type="ECO:0000256" key="3">
    <source>
        <dbReference type="ARBA" id="ARBA00022448"/>
    </source>
</evidence>
<organism evidence="10 11">
    <name type="scientific">Neolamprologus brichardi</name>
    <name type="common">Fairy cichlid</name>
    <name type="synonym">Lamprologus brichardi</name>
    <dbReference type="NCBI Taxonomy" id="32507"/>
    <lineage>
        <taxon>Eukaryota</taxon>
        <taxon>Metazoa</taxon>
        <taxon>Chordata</taxon>
        <taxon>Craniata</taxon>
        <taxon>Vertebrata</taxon>
        <taxon>Euteleostomi</taxon>
        <taxon>Actinopterygii</taxon>
        <taxon>Neopterygii</taxon>
        <taxon>Teleostei</taxon>
        <taxon>Neoteleostei</taxon>
        <taxon>Acanthomorphata</taxon>
        <taxon>Ovalentaria</taxon>
        <taxon>Cichlomorphae</taxon>
        <taxon>Cichliformes</taxon>
        <taxon>Cichlidae</taxon>
        <taxon>African cichlids</taxon>
        <taxon>Pseudocrenilabrinae</taxon>
        <taxon>Lamprologini</taxon>
        <taxon>Neolamprologus</taxon>
    </lineage>
</organism>
<dbReference type="Ensembl" id="ENSNBRT00000021189.1">
    <property type="protein sequence ID" value="ENSNBRP00000020631.1"/>
    <property type="gene ID" value="ENSNBRG00000015825.1"/>
</dbReference>
<sequence>TRHRQHISPKAACCDCSITSQFLASNFHVNTPMLQSFLNYLLLTVTYTTMLLCRTGDGNFLQILKRRWWKYLLLGLVDVEANYTVVKAYQYTTITSIQVSRLSKFISVIITKEEVQNKTGRNISVCLMMLNLSDDLVVLSSASNILLGDGLVLLSASLYAVSNVCQEYTVKNLSRVEFLGMVGLFGTIISTIQMTQWTLWLICFMPIVIKLSSATSVNLSLLTADLFGLFCGIFLFHYNFSGLYIVSLVVILIGFVAFNAVPTPTAATDSSPSSSPAATCEEGCSENPVDAQELQPTEDRRKRSTSGPEQSYGSTELGTRM</sequence>
<evidence type="ECO:0000256" key="1">
    <source>
        <dbReference type="ARBA" id="ARBA00004141"/>
    </source>
</evidence>
<proteinExistence type="inferred from homology"/>
<evidence type="ECO:0000256" key="7">
    <source>
        <dbReference type="ARBA" id="ARBA00037727"/>
    </source>
</evidence>
<evidence type="ECO:0000256" key="9">
    <source>
        <dbReference type="SAM" id="Phobius"/>
    </source>
</evidence>
<dbReference type="PANTHER" id="PTHR14233">
    <property type="entry name" value="DUF914-RELATED"/>
    <property type="match status" value="1"/>
</dbReference>
<comment type="similarity">
    <text evidence="2">Belongs to the SLC35F solute transporter family.</text>
</comment>
<comment type="subcellular location">
    <subcellularLocation>
        <location evidence="1">Membrane</location>
        <topology evidence="1">Multi-pass membrane protein</topology>
    </subcellularLocation>
</comment>
<keyword evidence="6 9" id="KW-0472">Membrane</keyword>
<dbReference type="GO" id="GO:0016020">
    <property type="term" value="C:membrane"/>
    <property type="evidence" value="ECO:0007669"/>
    <property type="project" value="UniProtKB-SubCell"/>
</dbReference>
<keyword evidence="11" id="KW-1185">Reference proteome</keyword>
<dbReference type="Proteomes" id="UP000261580">
    <property type="component" value="Unassembled WGS sequence"/>
</dbReference>
<feature type="transmembrane region" description="Helical" evidence="9">
    <location>
        <begin position="217"/>
        <end position="236"/>
    </location>
</feature>
<dbReference type="GeneTree" id="ENSGT00390000015655"/>
<evidence type="ECO:0000256" key="4">
    <source>
        <dbReference type="ARBA" id="ARBA00022692"/>
    </source>
</evidence>
<name>A0A3Q4HFA4_NEOBR</name>
<feature type="region of interest" description="Disordered" evidence="8">
    <location>
        <begin position="266"/>
        <end position="321"/>
    </location>
</feature>
<protein>
    <submittedName>
        <fullName evidence="10">Solute carrier family 35 member F2</fullName>
    </submittedName>
</protein>
<dbReference type="Pfam" id="PF06027">
    <property type="entry name" value="SLC35F"/>
    <property type="match status" value="2"/>
</dbReference>
<dbReference type="InterPro" id="IPR052221">
    <property type="entry name" value="SLC35F_Transporter"/>
</dbReference>
<dbReference type="PANTHER" id="PTHR14233:SF12">
    <property type="entry name" value="SOLUTE CARRIER FAMILY 35 MEMBER F2"/>
    <property type="match status" value="1"/>
</dbReference>
<accession>A0A3Q4HFA4</accession>
<evidence type="ECO:0000256" key="8">
    <source>
        <dbReference type="SAM" id="MobiDB-lite"/>
    </source>
</evidence>
<evidence type="ECO:0000256" key="6">
    <source>
        <dbReference type="ARBA" id="ARBA00023136"/>
    </source>
</evidence>
<reference evidence="10" key="1">
    <citation type="submission" date="2025-08" db="UniProtKB">
        <authorList>
            <consortium name="Ensembl"/>
        </authorList>
    </citation>
    <scope>IDENTIFICATION</scope>
</reference>
<feature type="compositionally biased region" description="Low complexity" evidence="8">
    <location>
        <begin position="266"/>
        <end position="279"/>
    </location>
</feature>
<evidence type="ECO:0000256" key="2">
    <source>
        <dbReference type="ARBA" id="ARBA00007863"/>
    </source>
</evidence>
<keyword evidence="4 9" id="KW-0812">Transmembrane</keyword>
<reference evidence="10" key="2">
    <citation type="submission" date="2025-09" db="UniProtKB">
        <authorList>
            <consortium name="Ensembl"/>
        </authorList>
    </citation>
    <scope>IDENTIFICATION</scope>
</reference>
<dbReference type="InterPro" id="IPR009262">
    <property type="entry name" value="SLC35_F1/F2/F6"/>
</dbReference>
<keyword evidence="5 9" id="KW-1133">Transmembrane helix</keyword>
<keyword evidence="3" id="KW-0813">Transport</keyword>
<feature type="transmembrane region" description="Helical" evidence="9">
    <location>
        <begin position="181"/>
        <end position="205"/>
    </location>
</feature>
<evidence type="ECO:0000313" key="11">
    <source>
        <dbReference type="Proteomes" id="UP000261580"/>
    </source>
</evidence>
<feature type="compositionally biased region" description="Polar residues" evidence="8">
    <location>
        <begin position="305"/>
        <end position="321"/>
    </location>
</feature>
<evidence type="ECO:0000256" key="5">
    <source>
        <dbReference type="ARBA" id="ARBA00022989"/>
    </source>
</evidence>